<evidence type="ECO:0000256" key="6">
    <source>
        <dbReference type="ARBA" id="ARBA00023054"/>
    </source>
</evidence>
<dbReference type="GO" id="GO:0002758">
    <property type="term" value="P:innate immune response-activating signaling pathway"/>
    <property type="evidence" value="ECO:0007669"/>
    <property type="project" value="UniProtKB-ARBA"/>
</dbReference>
<dbReference type="InterPro" id="IPR038005">
    <property type="entry name" value="RX-like_CC"/>
</dbReference>
<dbReference type="Pfam" id="PF18052">
    <property type="entry name" value="Rx_N"/>
    <property type="match status" value="1"/>
</dbReference>
<dbReference type="InterPro" id="IPR042197">
    <property type="entry name" value="Apaf_helical"/>
</dbReference>
<dbReference type="Gene3D" id="3.40.50.300">
    <property type="entry name" value="P-loop containing nucleotide triphosphate hydrolases"/>
    <property type="match status" value="1"/>
</dbReference>
<keyword evidence="5" id="KW-0611">Plant defense</keyword>
<evidence type="ECO:0000313" key="11">
    <source>
        <dbReference type="EMBL" id="WVZ50580.1"/>
    </source>
</evidence>
<keyword evidence="12" id="KW-1185">Reference proteome</keyword>
<dbReference type="InterPro" id="IPR032675">
    <property type="entry name" value="LRR_dom_sf"/>
</dbReference>
<dbReference type="EMBL" id="CP144745">
    <property type="protein sequence ID" value="WVZ50580.1"/>
    <property type="molecule type" value="Genomic_DNA"/>
</dbReference>
<dbReference type="FunFam" id="1.10.10.10:FF:000322">
    <property type="entry name" value="Probable disease resistance protein At1g63360"/>
    <property type="match status" value="1"/>
</dbReference>
<evidence type="ECO:0000256" key="2">
    <source>
        <dbReference type="ARBA" id="ARBA00022614"/>
    </source>
</evidence>
<dbReference type="Gene3D" id="1.20.5.4130">
    <property type="match status" value="1"/>
</dbReference>
<dbReference type="SUPFAM" id="SSF52540">
    <property type="entry name" value="P-loop containing nucleoside triphosphate hydrolases"/>
    <property type="match status" value="1"/>
</dbReference>
<dbReference type="SUPFAM" id="SSF52058">
    <property type="entry name" value="L domain-like"/>
    <property type="match status" value="1"/>
</dbReference>
<dbReference type="Pfam" id="PF00931">
    <property type="entry name" value="NB-ARC"/>
    <property type="match status" value="1"/>
</dbReference>
<dbReference type="GO" id="GO:0042742">
    <property type="term" value="P:defense response to bacterium"/>
    <property type="evidence" value="ECO:0007669"/>
    <property type="project" value="UniProtKB-ARBA"/>
</dbReference>
<dbReference type="PANTHER" id="PTHR23155:SF1137">
    <property type="entry name" value="OS08G0387700 PROTEIN"/>
    <property type="match status" value="1"/>
</dbReference>
<keyword evidence="3" id="KW-0677">Repeat</keyword>
<feature type="domain" description="NB-ARC" evidence="7">
    <location>
        <begin position="479"/>
        <end position="652"/>
    </location>
</feature>
<dbReference type="InterPro" id="IPR027417">
    <property type="entry name" value="P-loop_NTPase"/>
</dbReference>
<gene>
    <name evidence="11" type="ORF">U9M48_001821</name>
</gene>
<name>A0AAQ3SIL1_PASNO</name>
<dbReference type="InterPro" id="IPR044974">
    <property type="entry name" value="Disease_R_plants"/>
</dbReference>
<feature type="domain" description="Disease resistance protein winged helix" evidence="9">
    <location>
        <begin position="739"/>
        <end position="809"/>
    </location>
</feature>
<evidence type="ECO:0000256" key="1">
    <source>
        <dbReference type="ARBA" id="ARBA00008894"/>
    </source>
</evidence>
<dbReference type="PRINTS" id="PR00364">
    <property type="entry name" value="DISEASERSIST"/>
</dbReference>
<evidence type="ECO:0000256" key="5">
    <source>
        <dbReference type="ARBA" id="ARBA00022821"/>
    </source>
</evidence>
<keyword evidence="6" id="KW-0175">Coiled coil</keyword>
<evidence type="ECO:0000256" key="3">
    <source>
        <dbReference type="ARBA" id="ARBA00022737"/>
    </source>
</evidence>
<evidence type="ECO:0000259" key="10">
    <source>
        <dbReference type="Pfam" id="PF23598"/>
    </source>
</evidence>
<comment type="similarity">
    <text evidence="1">Belongs to the disease resistance NB-LRR family.</text>
</comment>
<feature type="domain" description="Disease resistance N-terminal" evidence="8">
    <location>
        <begin position="309"/>
        <end position="396"/>
    </location>
</feature>
<dbReference type="Gene3D" id="1.10.10.10">
    <property type="entry name" value="Winged helix-like DNA-binding domain superfamily/Winged helix DNA-binding domain"/>
    <property type="match status" value="1"/>
</dbReference>
<dbReference type="Proteomes" id="UP001341281">
    <property type="component" value="Chromosome 01"/>
</dbReference>
<proteinExistence type="inferred from homology"/>
<organism evidence="11 12">
    <name type="scientific">Paspalum notatum var. saurae</name>
    <dbReference type="NCBI Taxonomy" id="547442"/>
    <lineage>
        <taxon>Eukaryota</taxon>
        <taxon>Viridiplantae</taxon>
        <taxon>Streptophyta</taxon>
        <taxon>Embryophyta</taxon>
        <taxon>Tracheophyta</taxon>
        <taxon>Spermatophyta</taxon>
        <taxon>Magnoliopsida</taxon>
        <taxon>Liliopsida</taxon>
        <taxon>Poales</taxon>
        <taxon>Poaceae</taxon>
        <taxon>PACMAD clade</taxon>
        <taxon>Panicoideae</taxon>
        <taxon>Andropogonodae</taxon>
        <taxon>Paspaleae</taxon>
        <taxon>Paspalinae</taxon>
        <taxon>Paspalum</taxon>
    </lineage>
</organism>
<dbReference type="Pfam" id="PF23598">
    <property type="entry name" value="LRR_14"/>
    <property type="match status" value="2"/>
</dbReference>
<dbReference type="CDD" id="cd14798">
    <property type="entry name" value="RX-CC_like"/>
    <property type="match status" value="1"/>
</dbReference>
<dbReference type="InterPro" id="IPR002182">
    <property type="entry name" value="NB-ARC"/>
</dbReference>
<dbReference type="InterPro" id="IPR036388">
    <property type="entry name" value="WH-like_DNA-bd_sf"/>
</dbReference>
<reference evidence="11 12" key="1">
    <citation type="submission" date="2024-02" db="EMBL/GenBank/DDBJ databases">
        <title>High-quality chromosome-scale genome assembly of Pensacola bahiagrass (Paspalum notatum Flugge var. saurae).</title>
        <authorList>
            <person name="Vega J.M."/>
            <person name="Podio M."/>
            <person name="Orjuela J."/>
            <person name="Siena L.A."/>
            <person name="Pessino S.C."/>
            <person name="Combes M.C."/>
            <person name="Mariac C."/>
            <person name="Albertini E."/>
            <person name="Pupilli F."/>
            <person name="Ortiz J.P.A."/>
            <person name="Leblanc O."/>
        </authorList>
    </citation>
    <scope>NUCLEOTIDE SEQUENCE [LARGE SCALE GENOMIC DNA]</scope>
    <source>
        <strain evidence="11">R1</strain>
        <tissue evidence="11">Leaf</tissue>
    </source>
</reference>
<keyword evidence="4" id="KW-0547">Nucleotide-binding</keyword>
<protein>
    <submittedName>
        <fullName evidence="11">Uncharacterized protein</fullName>
    </submittedName>
</protein>
<dbReference type="GO" id="GO:0043531">
    <property type="term" value="F:ADP binding"/>
    <property type="evidence" value="ECO:0007669"/>
    <property type="project" value="InterPro"/>
</dbReference>
<evidence type="ECO:0000259" key="9">
    <source>
        <dbReference type="Pfam" id="PF23559"/>
    </source>
</evidence>
<dbReference type="SUPFAM" id="SSF52047">
    <property type="entry name" value="RNI-like"/>
    <property type="match status" value="1"/>
</dbReference>
<evidence type="ECO:0000259" key="7">
    <source>
        <dbReference type="Pfam" id="PF00931"/>
    </source>
</evidence>
<dbReference type="Pfam" id="PF23559">
    <property type="entry name" value="WHD_DRP"/>
    <property type="match status" value="1"/>
</dbReference>
<evidence type="ECO:0000259" key="8">
    <source>
        <dbReference type="Pfam" id="PF18052"/>
    </source>
</evidence>
<feature type="domain" description="Disease resistance R13L4/SHOC-2-like LRR" evidence="10">
    <location>
        <begin position="867"/>
        <end position="1229"/>
    </location>
</feature>
<dbReference type="InterPro" id="IPR058922">
    <property type="entry name" value="WHD_DRP"/>
</dbReference>
<dbReference type="Gene3D" id="1.10.8.430">
    <property type="entry name" value="Helical domain of apoptotic protease-activating factors"/>
    <property type="match status" value="1"/>
</dbReference>
<accession>A0AAQ3SIL1</accession>
<dbReference type="InterPro" id="IPR055414">
    <property type="entry name" value="LRR_R13L4/SHOC2-like"/>
</dbReference>
<keyword evidence="2" id="KW-0433">Leucine-rich repeat</keyword>
<evidence type="ECO:0000256" key="4">
    <source>
        <dbReference type="ARBA" id="ARBA00022741"/>
    </source>
</evidence>
<dbReference type="InterPro" id="IPR041118">
    <property type="entry name" value="Rx_N"/>
</dbReference>
<dbReference type="PANTHER" id="PTHR23155">
    <property type="entry name" value="DISEASE RESISTANCE PROTEIN RP"/>
    <property type="match status" value="1"/>
</dbReference>
<dbReference type="AlphaFoldDB" id="A0AAQ3SIL1"/>
<feature type="domain" description="Disease resistance R13L4/SHOC-2-like LRR" evidence="10">
    <location>
        <begin position="27"/>
        <end position="274"/>
    </location>
</feature>
<dbReference type="Gene3D" id="3.80.10.10">
    <property type="entry name" value="Ribonuclease Inhibitor"/>
    <property type="match status" value="2"/>
</dbReference>
<sequence length="1245" mass="142760">MLAVDVDMSHVRSLIVCNIRFKKLIQPCFHGKLRKLEHLYVPMGLKLPDGIGNLCSLRELWSLDVKLSPKTLAELGNLTELRVLWIHNLDECGLRTFIQTMPNLRNLHTLSIFFNMNDEMRHEFPGMHDKSMEGQLPRWFSSLSELSYLYIQVNKLRQDDLQLLGALPLLRVLSLRAGCVGDTSERRFVIGANYDLRSLAKFMFEQYELFTIFAEGAMPKETAVFRDIGVENLTSLKHVFITLDCYNARDIRMVEDVEVKIRDAISMHLSHPTLELMRRNDRLITHLSHYKSLAQRLGAQPPMELASVALGSLLTKLATLLSGEYKLQKGVRGEIRFLQAEMESMQAALKAVSKLPPHQIEDLEKIWVRDLKELCYDIEDSVDTYMVRIDAPDSAKPHSFRKLFFDRTIGLVTKARARHHIADDIQDIKRRIYDVADRRERYNMYKDVVAAHPDSTAIDPRLPALYEDAAKLVGIDGPVEMLTNLLTHGDNVQKRQLKVVSICGVGGLGKTTVANSVYQGLKGKFECHAFVPVSLRPNLKRTLSSILRNVSGKDYVNVEAWSHTDLINRIRETLEKKRYIIVIDDLWDELSWTTIKCALVDNNLGSRVIVTTRNSDVAKVSCSPIDGAMYELEPLSFKNSKNLFYQRIFKEEHEIHSELEEISTTILKKCGGLPLAIITIASMLAGLPNKTKYEWHRVCTSMGSGLEKNKSLENMQEILSLSYGDLPSYLKPCLLYLSMFPEDWEVREDTLVQMWVAEGLVDDEKGENQYELGKRYFNELVNRSMIQPANVDELGSVRACRVHDMILDLLISVSAQENFVTMSRPQLTPQACKVRRLSLQCDDEQRKIQEQEDDQQAVLAVDVDMSHVRSLIGCKILFKKWLLPLSMFSVLRVLSLEKYSRKRWHLKDLGSLKHLRFLLLGGQLETELLGEIGKLQLLRTLDLREAYIHEVPASIVQLTKLEHLYVPMGVKLPDGIGNLRSLRELSRLNAVHSLKTLAEIGNLTELRVLGIDNLDERGLRSFVQRMPNLGNLRSLTIEFIINDEMSFLECMSNRWKGPACLQSFESHFTFIPQLPRWFSSLSELSYLIIAVERLRQDDLQLLGALPMLRFLCLRAGCAGDTNERRFLIGAYQQHFHSLVKFVFWQDEIFTMFAQGAMPKLQSLELYFKLRDFEAQETAVFRDIGLENLTSLKHAIIKLDCYDARNIREVEDVEAMIRGAISMHPSHPTLELLRFIGERWVSEQQR</sequence>
<evidence type="ECO:0000313" key="12">
    <source>
        <dbReference type="Proteomes" id="UP001341281"/>
    </source>
</evidence>
<dbReference type="GO" id="GO:0009626">
    <property type="term" value="P:plant-type hypersensitive response"/>
    <property type="evidence" value="ECO:0007669"/>
    <property type="project" value="UniProtKB-ARBA"/>
</dbReference>